<organism evidence="8 9">
    <name type="scientific">Paenibacillus hexagrammi</name>
    <dbReference type="NCBI Taxonomy" id="2908839"/>
    <lineage>
        <taxon>Bacteria</taxon>
        <taxon>Bacillati</taxon>
        <taxon>Bacillota</taxon>
        <taxon>Bacilli</taxon>
        <taxon>Bacillales</taxon>
        <taxon>Paenibacillaceae</taxon>
        <taxon>Paenibacillus</taxon>
    </lineage>
</organism>
<feature type="transmembrane region" description="Helical" evidence="6">
    <location>
        <begin position="66"/>
        <end position="86"/>
    </location>
</feature>
<evidence type="ECO:0000256" key="4">
    <source>
        <dbReference type="ARBA" id="ARBA00022989"/>
    </source>
</evidence>
<keyword evidence="4 6" id="KW-1133">Transmembrane helix</keyword>
<dbReference type="InterPro" id="IPR036259">
    <property type="entry name" value="MFS_trans_sf"/>
</dbReference>
<feature type="transmembrane region" description="Helical" evidence="6">
    <location>
        <begin position="274"/>
        <end position="293"/>
    </location>
</feature>
<proteinExistence type="predicted"/>
<dbReference type="PROSITE" id="PS50850">
    <property type="entry name" value="MFS"/>
    <property type="match status" value="1"/>
</dbReference>
<name>A0ABY3SDP5_9BACL</name>
<evidence type="ECO:0000313" key="9">
    <source>
        <dbReference type="Proteomes" id="UP001649230"/>
    </source>
</evidence>
<feature type="transmembrane region" description="Helical" evidence="6">
    <location>
        <begin position="388"/>
        <end position="405"/>
    </location>
</feature>
<evidence type="ECO:0000256" key="1">
    <source>
        <dbReference type="ARBA" id="ARBA00004651"/>
    </source>
</evidence>
<protein>
    <submittedName>
        <fullName evidence="8">MFS transporter</fullName>
    </submittedName>
</protein>
<dbReference type="EMBL" id="CP090978">
    <property type="protein sequence ID" value="UJF32118.1"/>
    <property type="molecule type" value="Genomic_DNA"/>
</dbReference>
<evidence type="ECO:0000256" key="6">
    <source>
        <dbReference type="SAM" id="Phobius"/>
    </source>
</evidence>
<dbReference type="InterPro" id="IPR020846">
    <property type="entry name" value="MFS_dom"/>
</dbReference>
<dbReference type="PANTHER" id="PTHR43129">
    <property type="entry name" value="FOSMIDOMYCIN RESISTANCE PROTEIN"/>
    <property type="match status" value="1"/>
</dbReference>
<feature type="transmembrane region" description="Helical" evidence="6">
    <location>
        <begin position="325"/>
        <end position="345"/>
    </location>
</feature>
<keyword evidence="5 6" id="KW-0472">Membrane</keyword>
<dbReference type="Proteomes" id="UP001649230">
    <property type="component" value="Chromosome"/>
</dbReference>
<evidence type="ECO:0000259" key="7">
    <source>
        <dbReference type="PROSITE" id="PS50850"/>
    </source>
</evidence>
<feature type="transmembrane region" description="Helical" evidence="6">
    <location>
        <begin position="107"/>
        <end position="133"/>
    </location>
</feature>
<feature type="transmembrane region" description="Helical" evidence="6">
    <location>
        <begin position="174"/>
        <end position="200"/>
    </location>
</feature>
<accession>A0ABY3SDP5</accession>
<evidence type="ECO:0000256" key="5">
    <source>
        <dbReference type="ARBA" id="ARBA00023136"/>
    </source>
</evidence>
<keyword evidence="3 6" id="KW-0812">Transmembrane</keyword>
<dbReference type="RefSeq" id="WP_235118463.1">
    <property type="nucleotide sequence ID" value="NZ_CP090978.1"/>
</dbReference>
<comment type="subcellular location">
    <subcellularLocation>
        <location evidence="1">Cell membrane</location>
        <topology evidence="1">Multi-pass membrane protein</topology>
    </subcellularLocation>
</comment>
<dbReference type="Gene3D" id="1.20.1250.20">
    <property type="entry name" value="MFS general substrate transporter like domains"/>
    <property type="match status" value="2"/>
</dbReference>
<feature type="transmembrane region" description="Helical" evidence="6">
    <location>
        <begin position="300"/>
        <end position="319"/>
    </location>
</feature>
<evidence type="ECO:0000313" key="8">
    <source>
        <dbReference type="EMBL" id="UJF32118.1"/>
    </source>
</evidence>
<evidence type="ECO:0000256" key="2">
    <source>
        <dbReference type="ARBA" id="ARBA00022448"/>
    </source>
</evidence>
<dbReference type="PANTHER" id="PTHR43129:SF1">
    <property type="entry name" value="FOSMIDOMYCIN RESISTANCE PROTEIN"/>
    <property type="match status" value="1"/>
</dbReference>
<feature type="transmembrane region" description="Helical" evidence="6">
    <location>
        <begin position="357"/>
        <end position="376"/>
    </location>
</feature>
<dbReference type="PROSITE" id="PS00216">
    <property type="entry name" value="SUGAR_TRANSPORT_1"/>
    <property type="match status" value="1"/>
</dbReference>
<sequence length="420" mass="45167">MAASSTAASKPGSQGLQGAGDAKQTVFKILFAISIVHLLNDSIQSVIPAIFPILKSEMGITYTQIGWVQFAINFTASIMQPVVGLYTDRKPSPYILPIGMASTLMGMLLLAFAPSYWVVLLSVCLVGLGSAAFHPEGSRVAHMAAGGRKGLAQSIFQVGGNAGQSLAPIMTKWIFIPLGLFGSIWFTGVAAVAIIVQLYIAGWYKAVLKEAPAKVKQVVTRRVNPERKKQIVFALWVLIFLVFVRSWYGAAMGGYFAFFLQDKYGLTIDRAQDFIFLFLAAGAVGTFFGGPLADRFGRRNLIFFSMLGSAPFALILPYVSFTWAYILLVIIGFILLSSFSVTVVYAQMLFPGKVGTVSGLITGLAFGLGGIGSVVLGNLCDTLGTTRVMEICAFLPLIGILTFLLPSDKKLKSWTEDTAS</sequence>
<reference evidence="8 9" key="1">
    <citation type="journal article" date="2024" name="Int. J. Syst. Evol. Microbiol.">
        <title>Paenibacillus hexagrammi sp. nov., a novel bacterium isolated from the gut content of Hexagrammos agrammus.</title>
        <authorList>
            <person name="Jung H.K."/>
            <person name="Kim D.G."/>
            <person name="Zin H."/>
            <person name="Park J."/>
            <person name="Jung H."/>
            <person name="Kim Y.O."/>
            <person name="Kong H.J."/>
            <person name="Kim J.W."/>
            <person name="Kim Y.S."/>
        </authorList>
    </citation>
    <scope>NUCLEOTIDE SEQUENCE [LARGE SCALE GENOMIC DNA]</scope>
    <source>
        <strain evidence="8 9">YPD9-1</strain>
    </source>
</reference>
<dbReference type="InterPro" id="IPR011701">
    <property type="entry name" value="MFS"/>
</dbReference>
<dbReference type="Pfam" id="PF07690">
    <property type="entry name" value="MFS_1"/>
    <property type="match status" value="1"/>
</dbReference>
<keyword evidence="2" id="KW-0813">Transport</keyword>
<dbReference type="CDD" id="cd17478">
    <property type="entry name" value="MFS_FsR"/>
    <property type="match status" value="1"/>
</dbReference>
<gene>
    <name evidence="8" type="ORF">L0M14_20620</name>
</gene>
<dbReference type="SUPFAM" id="SSF103473">
    <property type="entry name" value="MFS general substrate transporter"/>
    <property type="match status" value="1"/>
</dbReference>
<feature type="transmembrane region" description="Helical" evidence="6">
    <location>
        <begin position="231"/>
        <end position="258"/>
    </location>
</feature>
<feature type="domain" description="Major facilitator superfamily (MFS) profile" evidence="7">
    <location>
        <begin position="29"/>
        <end position="411"/>
    </location>
</feature>
<keyword evidence="9" id="KW-1185">Reference proteome</keyword>
<evidence type="ECO:0000256" key="3">
    <source>
        <dbReference type="ARBA" id="ARBA00022692"/>
    </source>
</evidence>
<dbReference type="InterPro" id="IPR005829">
    <property type="entry name" value="Sugar_transporter_CS"/>
</dbReference>